<dbReference type="Proteomes" id="UP001320706">
    <property type="component" value="Unassembled WGS sequence"/>
</dbReference>
<name>A0ACC3SEY6_9PEZI</name>
<keyword evidence="2" id="KW-1185">Reference proteome</keyword>
<sequence length="83" mass="9256">MRDPKVAGNGHMSWGSVRPTRSGFDFGTSGRRRRFESTNDTSIDGTCESRPFPSSILRQWTAESFPARISTVFVAHKASHNIN</sequence>
<organism evidence="1 2">
    <name type="scientific">Zalaria obscura</name>
    <dbReference type="NCBI Taxonomy" id="2024903"/>
    <lineage>
        <taxon>Eukaryota</taxon>
        <taxon>Fungi</taxon>
        <taxon>Dikarya</taxon>
        <taxon>Ascomycota</taxon>
        <taxon>Pezizomycotina</taxon>
        <taxon>Dothideomycetes</taxon>
        <taxon>Dothideomycetidae</taxon>
        <taxon>Dothideales</taxon>
        <taxon>Zalariaceae</taxon>
        <taxon>Zalaria</taxon>
    </lineage>
</organism>
<comment type="caution">
    <text evidence="1">The sequence shown here is derived from an EMBL/GenBank/DDBJ whole genome shotgun (WGS) entry which is preliminary data.</text>
</comment>
<dbReference type="EMBL" id="JAMKPW020000015">
    <property type="protein sequence ID" value="KAK8210282.1"/>
    <property type="molecule type" value="Genomic_DNA"/>
</dbReference>
<accession>A0ACC3SEY6</accession>
<proteinExistence type="predicted"/>
<gene>
    <name evidence="1" type="ORF">M8818_003449</name>
</gene>
<evidence type="ECO:0000313" key="2">
    <source>
        <dbReference type="Proteomes" id="UP001320706"/>
    </source>
</evidence>
<protein>
    <submittedName>
        <fullName evidence="1">Uncharacterized protein</fullName>
    </submittedName>
</protein>
<reference evidence="1" key="1">
    <citation type="submission" date="2024-02" db="EMBL/GenBank/DDBJ databases">
        <title>Metagenome Assembled Genome of Zalaria obscura JY119.</title>
        <authorList>
            <person name="Vighnesh L."/>
            <person name="Jagadeeshwari U."/>
            <person name="Venkata Ramana C."/>
            <person name="Sasikala C."/>
        </authorList>
    </citation>
    <scope>NUCLEOTIDE SEQUENCE</scope>
    <source>
        <strain evidence="1">JY119</strain>
    </source>
</reference>
<evidence type="ECO:0000313" key="1">
    <source>
        <dbReference type="EMBL" id="KAK8210282.1"/>
    </source>
</evidence>